<evidence type="ECO:0000313" key="4">
    <source>
        <dbReference type="Proteomes" id="UP000078558"/>
    </source>
</evidence>
<gene>
    <name evidence="2" type="ORF">ODI_04100</name>
    <name evidence="3" type="ORF">ODI_R0302</name>
</gene>
<protein>
    <recommendedName>
        <fullName evidence="1">VapC45 PIN like domain-containing protein</fullName>
    </recommendedName>
</protein>
<evidence type="ECO:0000313" key="3">
    <source>
        <dbReference type="EMBL" id="SOE46447.1"/>
    </source>
</evidence>
<keyword evidence="4" id="KW-1185">Reference proteome</keyword>
<evidence type="ECO:0000259" key="1">
    <source>
        <dbReference type="Pfam" id="PF18478"/>
    </source>
</evidence>
<reference evidence="2 4" key="1">
    <citation type="submission" date="2016-06" db="EMBL/GenBank/DDBJ databases">
        <authorList>
            <person name="Kjaerup R.B."/>
            <person name="Dalgaard T.S."/>
            <person name="Juul-Madsen H.R."/>
        </authorList>
    </citation>
    <scope>NUCLEOTIDE SEQUENCE [LARGE SCALE GENOMIC DNA]</scope>
    <source>
        <strain evidence="2">Orrdi1</strain>
    </source>
</reference>
<dbReference type="Proteomes" id="UP000078558">
    <property type="component" value="Chromosome I"/>
</dbReference>
<dbReference type="InterPro" id="IPR041375">
    <property type="entry name" value="VapC45_PIN-like"/>
</dbReference>
<name>A0A1C3K4M0_9BURK</name>
<organism evidence="2 4">
    <name type="scientific">Orrella dioscoreae</name>
    <dbReference type="NCBI Taxonomy" id="1851544"/>
    <lineage>
        <taxon>Bacteria</taxon>
        <taxon>Pseudomonadati</taxon>
        <taxon>Pseudomonadota</taxon>
        <taxon>Betaproteobacteria</taxon>
        <taxon>Burkholderiales</taxon>
        <taxon>Alcaligenaceae</taxon>
        <taxon>Orrella</taxon>
    </lineage>
</organism>
<evidence type="ECO:0000313" key="2">
    <source>
        <dbReference type="EMBL" id="SBT26327.1"/>
    </source>
</evidence>
<reference evidence="3 4" key="2">
    <citation type="submission" date="2017-08" db="EMBL/GenBank/DDBJ databases">
        <authorList>
            <person name="de Groot N.N."/>
        </authorList>
    </citation>
    <scope>NUCLEOTIDE SEQUENCE [LARGE SCALE GENOMIC DNA]</scope>
    <source>
        <strain evidence="3">Orrdi1</strain>
    </source>
</reference>
<dbReference type="EMBL" id="LT907988">
    <property type="protein sequence ID" value="SOE46447.1"/>
    <property type="molecule type" value="Genomic_DNA"/>
</dbReference>
<dbReference type="AlphaFoldDB" id="A0A1C3K4M0"/>
<dbReference type="EMBL" id="FLRC01000033">
    <property type="protein sequence ID" value="SBT26327.1"/>
    <property type="molecule type" value="Genomic_DNA"/>
</dbReference>
<sequence>MWLDALGAEKNWAVLSGDAFRKRQGAERRLIRKHGITVFVLQPSWSSRRYWDKLSQLVLWWPKIVAQANAVEASTFEVPWRSSGRFRQI</sequence>
<proteinExistence type="predicted"/>
<dbReference type="KEGG" id="odi:ODI_R0302"/>
<accession>A0A1C3K4M0</accession>
<feature type="domain" description="VapC45 PIN like" evidence="1">
    <location>
        <begin position="2"/>
        <end position="42"/>
    </location>
</feature>
<dbReference type="Pfam" id="PF18478">
    <property type="entry name" value="PIN_10"/>
    <property type="match status" value="1"/>
</dbReference>
<dbReference type="STRING" id="1851544.ODI_04100"/>